<feature type="non-terminal residue" evidence="1">
    <location>
        <position position="1"/>
    </location>
</feature>
<name>A0A225UMN0_9STRA</name>
<evidence type="ECO:0000313" key="1">
    <source>
        <dbReference type="EMBL" id="OWY94200.1"/>
    </source>
</evidence>
<evidence type="ECO:0000313" key="2">
    <source>
        <dbReference type="Proteomes" id="UP000198211"/>
    </source>
</evidence>
<protein>
    <submittedName>
        <fullName evidence="1">Helitron helicase</fullName>
    </submittedName>
</protein>
<dbReference type="Proteomes" id="UP000198211">
    <property type="component" value="Unassembled WGS sequence"/>
</dbReference>
<proteinExistence type="predicted"/>
<comment type="caution">
    <text evidence="1">The sequence shown here is derived from an EMBL/GenBank/DDBJ whole genome shotgun (WGS) entry which is preliminary data.</text>
</comment>
<keyword evidence="1" id="KW-0547">Nucleotide-binding</keyword>
<dbReference type="AlphaFoldDB" id="A0A225UMN0"/>
<keyword evidence="1" id="KW-0378">Hydrolase</keyword>
<sequence length="92" mass="10484">FDNPRCNKSIRVYNNVFAFTSIGASDTNALNVNDCVTRDGVCNFRVQETVCRRMGSLLTSPNIRNNRWIRGDGKLFQCGRHCITNASRTLRR</sequence>
<organism evidence="1 2">
    <name type="scientific">Phytophthora megakarya</name>
    <dbReference type="NCBI Taxonomy" id="4795"/>
    <lineage>
        <taxon>Eukaryota</taxon>
        <taxon>Sar</taxon>
        <taxon>Stramenopiles</taxon>
        <taxon>Oomycota</taxon>
        <taxon>Peronosporomycetes</taxon>
        <taxon>Peronosporales</taxon>
        <taxon>Peronosporaceae</taxon>
        <taxon>Phytophthora</taxon>
    </lineage>
</organism>
<keyword evidence="1" id="KW-0067">ATP-binding</keyword>
<dbReference type="GO" id="GO:0004386">
    <property type="term" value="F:helicase activity"/>
    <property type="evidence" value="ECO:0007669"/>
    <property type="project" value="UniProtKB-KW"/>
</dbReference>
<dbReference type="EMBL" id="NBNE01014749">
    <property type="protein sequence ID" value="OWY94200.1"/>
    <property type="molecule type" value="Genomic_DNA"/>
</dbReference>
<keyword evidence="1" id="KW-0347">Helicase</keyword>
<gene>
    <name evidence="1" type="ORF">PHMEG_00036140</name>
</gene>
<reference evidence="2" key="1">
    <citation type="submission" date="2017-03" db="EMBL/GenBank/DDBJ databases">
        <title>Phytopthora megakarya and P. palmivora, two closely related causual agents of cacao black pod achieved similar genome size and gene model numbers by different mechanisms.</title>
        <authorList>
            <person name="Ali S."/>
            <person name="Shao J."/>
            <person name="Larry D.J."/>
            <person name="Kronmiller B."/>
            <person name="Shen D."/>
            <person name="Strem M.D."/>
            <person name="Melnick R.L."/>
            <person name="Guiltinan M.J."/>
            <person name="Tyler B.M."/>
            <person name="Meinhardt L.W."/>
            <person name="Bailey B.A."/>
        </authorList>
    </citation>
    <scope>NUCLEOTIDE SEQUENCE [LARGE SCALE GENOMIC DNA]</scope>
    <source>
        <strain evidence="2">zdho120</strain>
    </source>
</reference>
<keyword evidence="2" id="KW-1185">Reference proteome</keyword>
<accession>A0A225UMN0</accession>